<keyword evidence="2" id="KW-0479">Metal-binding</keyword>
<dbReference type="PROSITE" id="PS00758">
    <property type="entry name" value="ARGE_DAPE_CPG2_1"/>
    <property type="match status" value="1"/>
</dbReference>
<dbReference type="GO" id="GO:0046872">
    <property type="term" value="F:metal ion binding"/>
    <property type="evidence" value="ECO:0007669"/>
    <property type="project" value="UniProtKB-KW"/>
</dbReference>
<dbReference type="Pfam" id="PF01546">
    <property type="entry name" value="Peptidase_M20"/>
    <property type="match status" value="1"/>
</dbReference>
<evidence type="ECO:0000256" key="2">
    <source>
        <dbReference type="ARBA" id="ARBA00022723"/>
    </source>
</evidence>
<evidence type="ECO:0000256" key="5">
    <source>
        <dbReference type="PIRSR" id="PIRSR037238-1"/>
    </source>
</evidence>
<evidence type="ECO:0000259" key="6">
    <source>
        <dbReference type="Pfam" id="PF07687"/>
    </source>
</evidence>
<comment type="caution">
    <text evidence="7">The sequence shown here is derived from an EMBL/GenBank/DDBJ whole genome shotgun (WGS) entry which is preliminary data.</text>
</comment>
<dbReference type="InterPro" id="IPR011650">
    <property type="entry name" value="Peptidase_M20_dimer"/>
</dbReference>
<feature type="active site" evidence="5">
    <location>
        <position position="88"/>
    </location>
</feature>
<keyword evidence="8" id="KW-1185">Reference proteome</keyword>
<dbReference type="RefSeq" id="WP_116270293.1">
    <property type="nucleotide sequence ID" value="NZ_BGZJ01000001.1"/>
</dbReference>
<gene>
    <name evidence="7" type="ORF">MESMUL_13740</name>
</gene>
<dbReference type="Proteomes" id="UP000266091">
    <property type="component" value="Unassembled WGS sequence"/>
</dbReference>
<organism evidence="7 8">
    <name type="scientific">Mesosutterella multiformis</name>
    <dbReference type="NCBI Taxonomy" id="2259133"/>
    <lineage>
        <taxon>Bacteria</taxon>
        <taxon>Pseudomonadati</taxon>
        <taxon>Pseudomonadota</taxon>
        <taxon>Betaproteobacteria</taxon>
        <taxon>Burkholderiales</taxon>
        <taxon>Sutterellaceae</taxon>
        <taxon>Mesosutterella</taxon>
    </lineage>
</organism>
<dbReference type="InterPro" id="IPR002933">
    <property type="entry name" value="Peptidase_M20"/>
</dbReference>
<name>A0A388SF20_9BURK</name>
<evidence type="ECO:0000313" key="8">
    <source>
        <dbReference type="Proteomes" id="UP000266091"/>
    </source>
</evidence>
<keyword evidence="4" id="KW-0862">Zinc</keyword>
<dbReference type="InterPro" id="IPR050072">
    <property type="entry name" value="Peptidase_M20A"/>
</dbReference>
<protein>
    <submittedName>
        <fullName evidence="7">Glutamate carboxypeptidase</fullName>
    </submittedName>
</protein>
<accession>A0A388SF20</accession>
<dbReference type="InterPro" id="IPR036264">
    <property type="entry name" value="Bact_exopeptidase_dim_dom"/>
</dbReference>
<dbReference type="PANTHER" id="PTHR43808">
    <property type="entry name" value="ACETYLORNITHINE DEACETYLASE"/>
    <property type="match status" value="1"/>
</dbReference>
<dbReference type="Pfam" id="PF07687">
    <property type="entry name" value="M20_dimer"/>
    <property type="match status" value="1"/>
</dbReference>
<dbReference type="PIRSF" id="PIRSF037238">
    <property type="entry name" value="Carboxypeptidase_G2"/>
    <property type="match status" value="1"/>
</dbReference>
<dbReference type="AlphaFoldDB" id="A0A388SF20"/>
<dbReference type="OrthoDB" id="9776600at2"/>
<keyword evidence="7" id="KW-0645">Protease</keyword>
<accession>A0A401LMW8</accession>
<feature type="domain" description="Peptidase M20 dimerisation" evidence="6">
    <location>
        <begin position="185"/>
        <end position="287"/>
    </location>
</feature>
<dbReference type="SUPFAM" id="SSF55031">
    <property type="entry name" value="Bacterial exopeptidase dimerisation domain"/>
    <property type="match status" value="1"/>
</dbReference>
<evidence type="ECO:0000256" key="4">
    <source>
        <dbReference type="ARBA" id="ARBA00022833"/>
    </source>
</evidence>
<dbReference type="InterPro" id="IPR001261">
    <property type="entry name" value="ArgE/DapE_CS"/>
</dbReference>
<sequence length="384" mass="41074">MSENLETLCSRVDESRDSMLATWKLLVDRDCGSKNKAGVDAVGQDVKGILESAGFKVRFYEYPEAGNLLIAERGDTTKPFVALIGHLDTVFADGEAAKRPFTIKDGVVTGPGCLDMKGGVTVLLSAMRILNEAGWDRYPVKVILAGDEEAGHQKSTAVRDMMAEAKGALFGLNFETSFKDNSVVIERKGVATFRFDVQGIGAHVGNNPKGGRSAITEIAAKVADINALTDYDEGTTLNVGVIGGGTVPNACAEKAFCVVDVRYKGEAGITRVRAGLKAIADKVYLDGTHTEVTELFYFPAMPRLESSLELFSRVNKIAVEHGFPEMTAKGVGGGSDSAALTMAGVPTVCALGVKGEFNHTVREYAMEDSLFERTKLLITILCTI</sequence>
<reference evidence="7 8" key="1">
    <citation type="journal article" date="2018" name="Int. J. Syst. Evol. Microbiol.">
        <title>Mesosutterella multiformis gen. nov., sp. nov., a member of the family Sutterellaceae and Sutterella megalosphaeroides sp. nov., isolated from human faeces.</title>
        <authorList>
            <person name="Sakamoto M."/>
            <person name="Ikeyama N."/>
            <person name="Kunihiro T."/>
            <person name="Iino T."/>
            <person name="Yuki M."/>
            <person name="Ohkuma M."/>
        </authorList>
    </citation>
    <scope>NUCLEOTIDE SEQUENCE [LARGE SCALE GENOMIC DNA]</scope>
    <source>
        <strain evidence="7 8">4NBBH2</strain>
    </source>
</reference>
<feature type="active site" description="Proton acceptor" evidence="5">
    <location>
        <position position="148"/>
    </location>
</feature>
<evidence type="ECO:0000256" key="3">
    <source>
        <dbReference type="ARBA" id="ARBA00022801"/>
    </source>
</evidence>
<evidence type="ECO:0000256" key="1">
    <source>
        <dbReference type="ARBA" id="ARBA00001947"/>
    </source>
</evidence>
<dbReference type="CDD" id="cd03885">
    <property type="entry name" value="M20_CPDG2"/>
    <property type="match status" value="1"/>
</dbReference>
<dbReference type="SUPFAM" id="SSF53187">
    <property type="entry name" value="Zn-dependent exopeptidases"/>
    <property type="match status" value="1"/>
</dbReference>
<dbReference type="PANTHER" id="PTHR43808:SF9">
    <property type="entry name" value="BLL0789 PROTEIN"/>
    <property type="match status" value="1"/>
</dbReference>
<comment type="cofactor">
    <cofactor evidence="1">
        <name>Zn(2+)</name>
        <dbReference type="ChEBI" id="CHEBI:29105"/>
    </cofactor>
</comment>
<proteinExistence type="predicted"/>
<dbReference type="GO" id="GO:0004180">
    <property type="term" value="F:carboxypeptidase activity"/>
    <property type="evidence" value="ECO:0007669"/>
    <property type="project" value="UniProtKB-KW"/>
</dbReference>
<dbReference type="EMBL" id="BGZJ01000001">
    <property type="protein sequence ID" value="GBO94020.1"/>
    <property type="molecule type" value="Genomic_DNA"/>
</dbReference>
<keyword evidence="7" id="KW-0121">Carboxypeptidase</keyword>
<keyword evidence="3" id="KW-0378">Hydrolase</keyword>
<dbReference type="InterPro" id="IPR017150">
    <property type="entry name" value="Pept_M20_glutamate_carboxypep"/>
</dbReference>
<evidence type="ECO:0000313" key="7">
    <source>
        <dbReference type="EMBL" id="GBO94020.1"/>
    </source>
</evidence>
<dbReference type="Gene3D" id="3.40.630.10">
    <property type="entry name" value="Zn peptidases"/>
    <property type="match status" value="1"/>
</dbReference>
<dbReference type="Gene3D" id="3.30.70.360">
    <property type="match status" value="1"/>
</dbReference>